<name>A0A6I0F0P1_9FIRM</name>
<feature type="domain" description="VanZ-like" evidence="2">
    <location>
        <begin position="46"/>
        <end position="166"/>
    </location>
</feature>
<keyword evidence="1" id="KW-0812">Transmembrane</keyword>
<keyword evidence="4" id="KW-1185">Reference proteome</keyword>
<organism evidence="3 4">
    <name type="scientific">Alkaliphilus pronyensis</name>
    <dbReference type="NCBI Taxonomy" id="1482732"/>
    <lineage>
        <taxon>Bacteria</taxon>
        <taxon>Bacillati</taxon>
        <taxon>Bacillota</taxon>
        <taxon>Clostridia</taxon>
        <taxon>Peptostreptococcales</taxon>
        <taxon>Natronincolaceae</taxon>
        <taxon>Alkaliphilus</taxon>
    </lineage>
</organism>
<accession>A0A6I0F0P1</accession>
<keyword evidence="1" id="KW-1133">Transmembrane helix</keyword>
<dbReference type="RefSeq" id="WP_151860802.1">
    <property type="nucleotide sequence ID" value="NZ_WBZC01000019.1"/>
</dbReference>
<evidence type="ECO:0000313" key="3">
    <source>
        <dbReference type="EMBL" id="KAB3535437.1"/>
    </source>
</evidence>
<feature type="transmembrane region" description="Helical" evidence="1">
    <location>
        <begin position="153"/>
        <end position="172"/>
    </location>
</feature>
<dbReference type="NCBIfam" id="NF037970">
    <property type="entry name" value="vanZ_1"/>
    <property type="match status" value="1"/>
</dbReference>
<gene>
    <name evidence="3" type="ORF">F8154_06545</name>
</gene>
<feature type="transmembrane region" description="Helical" evidence="1">
    <location>
        <begin position="92"/>
        <end position="109"/>
    </location>
</feature>
<dbReference type="OrthoDB" id="291892at2"/>
<dbReference type="EMBL" id="WBZC01000019">
    <property type="protein sequence ID" value="KAB3535437.1"/>
    <property type="molecule type" value="Genomic_DNA"/>
</dbReference>
<protein>
    <recommendedName>
        <fullName evidence="2">VanZ-like domain-containing protein</fullName>
    </recommendedName>
</protein>
<dbReference type="AlphaFoldDB" id="A0A6I0F0P1"/>
<sequence>MKKLNGWVFAIIILGGIFYLSSIPGLRVLPILKQLNTILLRFDVYFIRIAELIAEHLPVNMNELNPIRTVSYDFYAYARANPVILEFLLRKIAHVFVFFSLTIALFFLINQYTKKNYTALLLSFVSATAMAALDEFRQSFTDGRVSSLIDVGIDFIGISLATLLIIFSILITKKTEKQKPPA</sequence>
<dbReference type="Pfam" id="PF04892">
    <property type="entry name" value="VanZ"/>
    <property type="match status" value="1"/>
</dbReference>
<reference evidence="3 4" key="1">
    <citation type="submission" date="2019-10" db="EMBL/GenBank/DDBJ databases">
        <title>Alkaliphilus serpentinus sp. nov. and Alkaliphilus pronyensis sp. nov., two novel anaerobic alkaliphilic species isolated from the serpentinized-hosted hydrothermal field of the Prony Bay (New Caledonia).</title>
        <authorList>
            <person name="Postec A."/>
        </authorList>
    </citation>
    <scope>NUCLEOTIDE SEQUENCE [LARGE SCALE GENOMIC DNA]</scope>
    <source>
        <strain evidence="3 4">LacV</strain>
    </source>
</reference>
<evidence type="ECO:0000313" key="4">
    <source>
        <dbReference type="Proteomes" id="UP000432715"/>
    </source>
</evidence>
<feature type="transmembrane region" description="Helical" evidence="1">
    <location>
        <begin position="116"/>
        <end position="133"/>
    </location>
</feature>
<feature type="transmembrane region" description="Helical" evidence="1">
    <location>
        <begin position="7"/>
        <end position="26"/>
    </location>
</feature>
<proteinExistence type="predicted"/>
<comment type="caution">
    <text evidence="3">The sequence shown here is derived from an EMBL/GenBank/DDBJ whole genome shotgun (WGS) entry which is preliminary data.</text>
</comment>
<evidence type="ECO:0000256" key="1">
    <source>
        <dbReference type="SAM" id="Phobius"/>
    </source>
</evidence>
<dbReference type="InterPro" id="IPR006976">
    <property type="entry name" value="VanZ-like"/>
</dbReference>
<evidence type="ECO:0000259" key="2">
    <source>
        <dbReference type="Pfam" id="PF04892"/>
    </source>
</evidence>
<keyword evidence="1" id="KW-0472">Membrane</keyword>
<dbReference type="Proteomes" id="UP000432715">
    <property type="component" value="Unassembled WGS sequence"/>
</dbReference>